<dbReference type="InterPro" id="IPR052046">
    <property type="entry name" value="GH57_Enzymes"/>
</dbReference>
<evidence type="ECO:0000256" key="1">
    <source>
        <dbReference type="ARBA" id="ARBA00006821"/>
    </source>
</evidence>
<dbReference type="SUPFAM" id="SSF88713">
    <property type="entry name" value="Glycoside hydrolase/deacetylase"/>
    <property type="match status" value="1"/>
</dbReference>
<dbReference type="Pfam" id="PF09094">
    <property type="entry name" value="AmyA-A_glucT_m"/>
    <property type="match status" value="1"/>
</dbReference>
<feature type="domain" description="Alpha-amylase/4-alpha-glucanotransferase central" evidence="4">
    <location>
        <begin position="304"/>
        <end position="375"/>
    </location>
</feature>
<dbReference type="InterPro" id="IPR015178">
    <property type="entry name" value="A-amylase/a-glucTrfase_central"/>
</dbReference>
<evidence type="ECO:0000259" key="4">
    <source>
        <dbReference type="Pfam" id="PF09094"/>
    </source>
</evidence>
<evidence type="ECO:0000256" key="2">
    <source>
        <dbReference type="ARBA" id="ARBA00023277"/>
    </source>
</evidence>
<dbReference type="AlphaFoldDB" id="A0A9E2F6N7"/>
<dbReference type="Pfam" id="PF09095">
    <property type="entry name" value="AmyA-gluTrfs_C"/>
    <property type="match status" value="1"/>
</dbReference>
<gene>
    <name evidence="6" type="primary">amyA</name>
    <name evidence="6" type="ORF">DDT42_00628</name>
</gene>
<accession>A0A9E2F6N7</accession>
<dbReference type="PANTHER" id="PTHR36306">
    <property type="entry name" value="ALPHA-AMYLASE-RELATED-RELATED"/>
    <property type="match status" value="1"/>
</dbReference>
<comment type="similarity">
    <text evidence="1">Belongs to the glycosyl hydrolase 57 family.</text>
</comment>
<dbReference type="GO" id="GO:0005975">
    <property type="term" value="P:carbohydrate metabolic process"/>
    <property type="evidence" value="ECO:0007669"/>
    <property type="project" value="InterPro"/>
</dbReference>
<dbReference type="SUPFAM" id="SSF74650">
    <property type="entry name" value="Galactose mutarotase-like"/>
    <property type="match status" value="1"/>
</dbReference>
<dbReference type="GO" id="GO:0004556">
    <property type="term" value="F:alpha-amylase activity"/>
    <property type="evidence" value="ECO:0007669"/>
    <property type="project" value="UniProtKB-EC"/>
</dbReference>
<dbReference type="Gene3D" id="2.70.98.10">
    <property type="match status" value="1"/>
</dbReference>
<evidence type="ECO:0000259" key="5">
    <source>
        <dbReference type="Pfam" id="PF09095"/>
    </source>
</evidence>
<reference evidence="6 7" key="1">
    <citation type="journal article" date="2021" name="bioRxiv">
        <title>Unique metabolic strategies in Hadean analogues reveal hints for primordial physiology.</title>
        <authorList>
            <person name="Nobu M.K."/>
            <person name="Nakai R."/>
            <person name="Tamazawa S."/>
            <person name="Mori H."/>
            <person name="Toyoda A."/>
            <person name="Ijiri A."/>
            <person name="Suzuki S."/>
            <person name="Kurokawa K."/>
            <person name="Kamagata Y."/>
            <person name="Tamaki H."/>
        </authorList>
    </citation>
    <scope>NUCLEOTIDE SEQUENCE [LARGE SCALE GENOMIC DNA]</scope>
    <source>
        <strain evidence="6">BS525</strain>
    </source>
</reference>
<dbReference type="PANTHER" id="PTHR36306:SF1">
    <property type="entry name" value="ALPHA-AMYLASE-RELATED"/>
    <property type="match status" value="1"/>
</dbReference>
<keyword evidence="6" id="KW-0378">Hydrolase</keyword>
<protein>
    <submittedName>
        <fullName evidence="6">Alpha-amylase 1</fullName>
        <ecNumber evidence="6">3.2.1.1</ecNumber>
    </submittedName>
</protein>
<dbReference type="GO" id="GO:0030246">
    <property type="term" value="F:carbohydrate binding"/>
    <property type="evidence" value="ECO:0007669"/>
    <property type="project" value="InterPro"/>
</dbReference>
<dbReference type="InterPro" id="IPR028995">
    <property type="entry name" value="Glyco_hydro_57/38_cen_sf"/>
</dbReference>
<dbReference type="InterPro" id="IPR015179">
    <property type="entry name" value="A-amylase/a-glucTrfase_C"/>
</dbReference>
<dbReference type="InterPro" id="IPR011013">
    <property type="entry name" value="Gal_mutarotase_sf_dom"/>
</dbReference>
<comment type="caution">
    <text evidence="6">The sequence shown here is derived from an EMBL/GenBank/DDBJ whole genome shotgun (WGS) entry which is preliminary data.</text>
</comment>
<dbReference type="InterPro" id="IPR004300">
    <property type="entry name" value="Glyco_hydro_57_N"/>
</dbReference>
<dbReference type="EC" id="3.2.1.1" evidence="6"/>
<dbReference type="Pfam" id="PF03065">
    <property type="entry name" value="Glyco_hydro_57"/>
    <property type="match status" value="1"/>
</dbReference>
<dbReference type="EMBL" id="QLTW01000022">
    <property type="protein sequence ID" value="MBT9144778.1"/>
    <property type="molecule type" value="Genomic_DNA"/>
</dbReference>
<feature type="domain" description="Glycoside hydrolase family 57 N-terminal" evidence="3">
    <location>
        <begin position="6"/>
        <end position="265"/>
    </location>
</feature>
<dbReference type="SUPFAM" id="SSF88688">
    <property type="entry name" value="Families 57/38 glycoside transferase middle domain"/>
    <property type="match status" value="1"/>
</dbReference>
<evidence type="ECO:0000313" key="7">
    <source>
        <dbReference type="Proteomes" id="UP000811545"/>
    </source>
</evidence>
<evidence type="ECO:0000259" key="3">
    <source>
        <dbReference type="Pfam" id="PF03065"/>
    </source>
</evidence>
<keyword evidence="2" id="KW-0119">Carbohydrate metabolism</keyword>
<dbReference type="InterPro" id="IPR014718">
    <property type="entry name" value="GH-type_carb-bd"/>
</dbReference>
<dbReference type="Gene3D" id="3.20.110.20">
    <property type="match status" value="1"/>
</dbReference>
<sequence>MKNLILCIHNHQPVGNFKEVFLKAIYHSYLPFLEELLNFPTVKVSLHTSGCLYEFMEDNNINDYFDIIKTLLGRKQIEIVSGGIFEPLLFLLPDEDKVEAIKKMNSYIQNKFNFSPKGIWLTERVWEPHLAKSINQAGIEYTLIDDYAFRKAGLAEKDLFFYYITEEEGYTLKVFPILKKLRYLIPYHDPSEIIDFLENAPEESAIFTYGDDGEKFGLWPGTYDHVYKLGWLKKFLKTLSAHPEYQTLLLEEAATLIPPKGRIYLSPSSYEEMEEWALSPEDNLLFRKRKEKVEESEKYSLRGGFFRQFMVKYPEANKMHKRMLFAESRVNKKDDSAYKHYLRSQCNCAYWHGIFGGLYLPHLREAIYQEFILADKSEGRTTGWTIQDFDKDGRDEMIFSNHRYILFFHKCGGRVLEWDDLRWNKNLTNVMTRYKEAYHLEMIQGNINLQDDNSTKTIHDGLTIKDRSVLDHLHFDSYTKECFLDHFLDSIENLRNSVPDLSLYTVKACGGNSLSLESSQGLKKKYEIKDNQVFVQLEVPGISNFYTCELNLSLSENGFSKNLSGSEISYNQDGFSLFIKSDNIESVYFEPLYSISNSESGIEKIYQGMTIYLVFPLKRNTPNKINILWES</sequence>
<name>A0A9E2F6N7_PSYF1</name>
<organism evidence="6 7">
    <name type="scientific">Psychracetigena formicireducens</name>
    <dbReference type="NCBI Taxonomy" id="2986056"/>
    <lineage>
        <taxon>Bacteria</taxon>
        <taxon>Bacillati</taxon>
        <taxon>Candidatus Lithacetigenota</taxon>
        <taxon>Candidatus Psychracetigena</taxon>
    </lineage>
</organism>
<proteinExistence type="inferred from homology"/>
<evidence type="ECO:0000313" key="6">
    <source>
        <dbReference type="EMBL" id="MBT9144778.1"/>
    </source>
</evidence>
<dbReference type="InterPro" id="IPR011330">
    <property type="entry name" value="Glyco_hydro/deAcase_b/a-brl"/>
</dbReference>
<dbReference type="Proteomes" id="UP000811545">
    <property type="component" value="Unassembled WGS sequence"/>
</dbReference>
<keyword evidence="6" id="KW-0326">Glycosidase</keyword>
<feature type="domain" description="Alpha-amylase/4-alpha-glucanotransferase C-terminal" evidence="5">
    <location>
        <begin position="388"/>
        <end position="619"/>
    </location>
</feature>